<dbReference type="EC" id="2.6.1.2" evidence="6"/>
<evidence type="ECO:0000313" key="9">
    <source>
        <dbReference type="Proteomes" id="UP000199009"/>
    </source>
</evidence>
<dbReference type="EMBL" id="LT629692">
    <property type="protein sequence ID" value="SDH46317.1"/>
    <property type="molecule type" value="Genomic_DNA"/>
</dbReference>
<dbReference type="Gene3D" id="3.40.640.10">
    <property type="entry name" value="Type I PLP-dependent aspartate aminotransferase-like (Major domain)"/>
    <property type="match status" value="1"/>
</dbReference>
<evidence type="ECO:0000256" key="6">
    <source>
        <dbReference type="ARBA" id="ARBA00026106"/>
    </source>
</evidence>
<dbReference type="Pfam" id="PF00155">
    <property type="entry name" value="Aminotran_1_2"/>
    <property type="match status" value="1"/>
</dbReference>
<dbReference type="SUPFAM" id="SSF53383">
    <property type="entry name" value="PLP-dependent transferases"/>
    <property type="match status" value="1"/>
</dbReference>
<feature type="domain" description="Aminotransferase class I/classII large" evidence="7">
    <location>
        <begin position="38"/>
        <end position="399"/>
    </location>
</feature>
<evidence type="ECO:0000256" key="2">
    <source>
        <dbReference type="ARBA" id="ARBA00007441"/>
    </source>
</evidence>
<proteinExistence type="inferred from homology"/>
<dbReference type="PANTHER" id="PTHR43488:SF2">
    <property type="entry name" value="GLUTAMATE-PYRUVATE AMINOTRANSFERASE ALAA"/>
    <property type="match status" value="1"/>
</dbReference>
<dbReference type="InterPro" id="IPR051926">
    <property type="entry name" value="Ala_Aminotransferase"/>
</dbReference>
<dbReference type="GO" id="GO:0004021">
    <property type="term" value="F:L-alanine:2-oxoglutarate aminotransferase activity"/>
    <property type="evidence" value="ECO:0007669"/>
    <property type="project" value="UniProtKB-EC"/>
</dbReference>
<evidence type="ECO:0000259" key="7">
    <source>
        <dbReference type="Pfam" id="PF00155"/>
    </source>
</evidence>
<keyword evidence="5" id="KW-0663">Pyridoxal phosphate</keyword>
<protein>
    <recommendedName>
        <fullName evidence="6">alanine transaminase</fullName>
        <ecNumber evidence="6">2.6.1.2</ecNumber>
    </recommendedName>
</protein>
<evidence type="ECO:0000256" key="4">
    <source>
        <dbReference type="ARBA" id="ARBA00022679"/>
    </source>
</evidence>
<evidence type="ECO:0000256" key="1">
    <source>
        <dbReference type="ARBA" id="ARBA00001933"/>
    </source>
</evidence>
<dbReference type="GO" id="GO:0030170">
    <property type="term" value="F:pyridoxal phosphate binding"/>
    <property type="evidence" value="ECO:0007669"/>
    <property type="project" value="InterPro"/>
</dbReference>
<evidence type="ECO:0000313" key="8">
    <source>
        <dbReference type="EMBL" id="SDH46317.1"/>
    </source>
</evidence>
<name>A0A1G8CLA0_9MICO</name>
<dbReference type="CDD" id="cd00609">
    <property type="entry name" value="AAT_like"/>
    <property type="match status" value="1"/>
</dbReference>
<keyword evidence="9" id="KW-1185">Reference proteome</keyword>
<dbReference type="RefSeq" id="WP_091492054.1">
    <property type="nucleotide sequence ID" value="NZ_LT629692.1"/>
</dbReference>
<reference evidence="8 9" key="1">
    <citation type="submission" date="2016-10" db="EMBL/GenBank/DDBJ databases">
        <authorList>
            <person name="de Groot N.N."/>
        </authorList>
    </citation>
    <scope>NUCLEOTIDE SEQUENCE [LARGE SCALE GENOMIC DNA]</scope>
    <source>
        <strain evidence="8 9">DSM 23142</strain>
    </source>
</reference>
<comment type="cofactor">
    <cofactor evidence="1">
        <name>pyridoxal 5'-phosphate</name>
        <dbReference type="ChEBI" id="CHEBI:597326"/>
    </cofactor>
</comment>
<evidence type="ECO:0000256" key="5">
    <source>
        <dbReference type="ARBA" id="ARBA00022898"/>
    </source>
</evidence>
<keyword evidence="3 8" id="KW-0032">Aminotransferase</keyword>
<evidence type="ECO:0000256" key="3">
    <source>
        <dbReference type="ARBA" id="ARBA00022576"/>
    </source>
</evidence>
<dbReference type="InterPro" id="IPR015421">
    <property type="entry name" value="PyrdxlP-dep_Trfase_major"/>
</dbReference>
<dbReference type="STRING" id="370764.SAMN04489810_3109"/>
<comment type="similarity">
    <text evidence="2">Belongs to the class-I pyridoxal-phosphate-dependent aminotransferase family.</text>
</comment>
<dbReference type="OrthoDB" id="9763453at2"/>
<dbReference type="InterPro" id="IPR015424">
    <property type="entry name" value="PyrdxlP-dep_Trfase"/>
</dbReference>
<dbReference type="PANTHER" id="PTHR43488">
    <property type="entry name" value="GLUTAMATE-PYRUVATE AMINOTRANSFERASE ALAA"/>
    <property type="match status" value="1"/>
</dbReference>
<sequence length="408" mass="45089">MSPLRHLDQSSKLRDVLYEIRGQALVEADRLENEGHTILKLNTGNPAVFGFEAPFQIVRDMIEAIPHAHGYSDSRGIISARRAVVYRYEQDPTFPPFGPDDVYLGNGVSELITMTMQALLDEGDEVLIPAPDYPLWTAMTSLGGGTPLHYRCDELNGWQPDLEDIRAQITPRTKAIVVINPNNPTGAVYPREVLEGIAQIAREHSLLILADEIYDRILFDDAVHVPMASVAPDLLCLTFNGLSKTYRVAGYRSGWMVITGPKDHARGFLEGIQLLASTRLCPNVPAQHAVQAALSGVQSIDALIGPAGRLLEQRDAAWQSLEAIPGVSCVKPEGALYAFPRLDPDVYEIHDDAKLVYDFLVAEHVLLVQGTGFNWPTPDHLRIVTLPEARVLTEAVERLGNFLSSYRQ</sequence>
<organism evidence="8 9">
    <name type="scientific">Microbacterium pygmaeum</name>
    <dbReference type="NCBI Taxonomy" id="370764"/>
    <lineage>
        <taxon>Bacteria</taxon>
        <taxon>Bacillati</taxon>
        <taxon>Actinomycetota</taxon>
        <taxon>Actinomycetes</taxon>
        <taxon>Micrococcales</taxon>
        <taxon>Microbacteriaceae</taxon>
        <taxon>Microbacterium</taxon>
    </lineage>
</organism>
<dbReference type="Gene3D" id="3.90.1150.10">
    <property type="entry name" value="Aspartate Aminotransferase, domain 1"/>
    <property type="match status" value="1"/>
</dbReference>
<accession>A0A1G8CLA0</accession>
<dbReference type="InterPro" id="IPR004839">
    <property type="entry name" value="Aminotransferase_I/II_large"/>
</dbReference>
<keyword evidence="4 8" id="KW-0808">Transferase</keyword>
<dbReference type="InterPro" id="IPR015422">
    <property type="entry name" value="PyrdxlP-dep_Trfase_small"/>
</dbReference>
<gene>
    <name evidence="8" type="ORF">SAMN04489810_3109</name>
</gene>
<dbReference type="AlphaFoldDB" id="A0A1G8CLA0"/>
<dbReference type="Proteomes" id="UP000199009">
    <property type="component" value="Chromosome I"/>
</dbReference>